<sequence>MFSDVCENVLCPTGRKCVKRQGACVPDCVCENDTDVVDENGICRNPCYRNQCQNGGTCVVDGSQLAKFRCECTNEFEGALCDELHNFCLDPKPSFCPTGQYKCEMLGFRNYTCECAEGFVYNVSGKECVKGTRIVLRDAFFGTF</sequence>
<evidence type="ECO:0000256" key="1">
    <source>
        <dbReference type="PROSITE-ProRule" id="PRU00076"/>
    </source>
</evidence>
<accession>A0A3P7IR23</accession>
<keyword evidence="1" id="KW-1015">Disulfide bond</keyword>
<dbReference type="OrthoDB" id="5825437at2759"/>
<dbReference type="InterPro" id="IPR000742">
    <property type="entry name" value="EGF"/>
</dbReference>
<reference evidence="3 4" key="1">
    <citation type="submission" date="2018-11" db="EMBL/GenBank/DDBJ databases">
        <authorList>
            <consortium name="Pathogen Informatics"/>
        </authorList>
    </citation>
    <scope>NUCLEOTIDE SEQUENCE [LARGE SCALE GENOMIC DNA]</scope>
</reference>
<dbReference type="EMBL" id="UYYB01025730">
    <property type="protein sequence ID" value="VDM72516.1"/>
    <property type="molecule type" value="Genomic_DNA"/>
</dbReference>
<evidence type="ECO:0000313" key="4">
    <source>
        <dbReference type="Proteomes" id="UP000270094"/>
    </source>
</evidence>
<evidence type="ECO:0000259" key="2">
    <source>
        <dbReference type="PROSITE" id="PS50026"/>
    </source>
</evidence>
<protein>
    <recommendedName>
        <fullName evidence="2">EGF-like domain-containing protein</fullName>
    </recommendedName>
</protein>
<feature type="domain" description="EGF-like" evidence="2">
    <location>
        <begin position="44"/>
        <end position="82"/>
    </location>
</feature>
<dbReference type="Gene3D" id="2.10.25.10">
    <property type="entry name" value="Laminin"/>
    <property type="match status" value="1"/>
</dbReference>
<gene>
    <name evidence="3" type="ORF">SVUK_LOCUS7514</name>
</gene>
<keyword evidence="1" id="KW-0245">EGF-like domain</keyword>
<organism evidence="3 4">
    <name type="scientific">Strongylus vulgaris</name>
    <name type="common">Blood worm</name>
    <dbReference type="NCBI Taxonomy" id="40348"/>
    <lineage>
        <taxon>Eukaryota</taxon>
        <taxon>Metazoa</taxon>
        <taxon>Ecdysozoa</taxon>
        <taxon>Nematoda</taxon>
        <taxon>Chromadorea</taxon>
        <taxon>Rhabditida</taxon>
        <taxon>Rhabditina</taxon>
        <taxon>Rhabditomorpha</taxon>
        <taxon>Strongyloidea</taxon>
        <taxon>Strongylidae</taxon>
        <taxon>Strongylus</taxon>
    </lineage>
</organism>
<feature type="disulfide bond" evidence="1">
    <location>
        <begin position="72"/>
        <end position="81"/>
    </location>
</feature>
<comment type="caution">
    <text evidence="1">Lacks conserved residue(s) required for the propagation of feature annotation.</text>
</comment>
<dbReference type="PROSITE" id="PS50026">
    <property type="entry name" value="EGF_3"/>
    <property type="match status" value="1"/>
</dbReference>
<dbReference type="Proteomes" id="UP000270094">
    <property type="component" value="Unassembled WGS sequence"/>
</dbReference>
<dbReference type="Pfam" id="PF00008">
    <property type="entry name" value="EGF"/>
    <property type="match status" value="1"/>
</dbReference>
<dbReference type="AlphaFoldDB" id="A0A3P7IR23"/>
<dbReference type="SUPFAM" id="SSF57196">
    <property type="entry name" value="EGF/Laminin"/>
    <property type="match status" value="1"/>
</dbReference>
<proteinExistence type="predicted"/>
<keyword evidence="4" id="KW-1185">Reference proteome</keyword>
<evidence type="ECO:0000313" key="3">
    <source>
        <dbReference type="EMBL" id="VDM72516.1"/>
    </source>
</evidence>
<dbReference type="SMART" id="SM00181">
    <property type="entry name" value="EGF"/>
    <property type="match status" value="2"/>
</dbReference>
<name>A0A3P7IR23_STRVU</name>
<dbReference type="PROSITE" id="PS00022">
    <property type="entry name" value="EGF_1"/>
    <property type="match status" value="1"/>
</dbReference>